<reference evidence="19 20" key="1">
    <citation type="submission" date="2016-11" db="EMBL/GenBank/DDBJ databases">
        <title>The macronuclear genome of Stentor coeruleus: a giant cell with tiny introns.</title>
        <authorList>
            <person name="Slabodnick M."/>
            <person name="Ruby J.G."/>
            <person name="Reiff S.B."/>
            <person name="Swart E.C."/>
            <person name="Gosai S."/>
            <person name="Prabakaran S."/>
            <person name="Witkowska E."/>
            <person name="Larue G.E."/>
            <person name="Fisher S."/>
            <person name="Freeman R.M."/>
            <person name="Gunawardena J."/>
            <person name="Chu W."/>
            <person name="Stover N.A."/>
            <person name="Gregory B.D."/>
            <person name="Nowacki M."/>
            <person name="Derisi J."/>
            <person name="Roy S.W."/>
            <person name="Marshall W.F."/>
            <person name="Sood P."/>
        </authorList>
    </citation>
    <scope>NUCLEOTIDE SEQUENCE [LARGE SCALE GENOMIC DNA]</scope>
    <source>
        <strain evidence="19">WM001</strain>
    </source>
</reference>
<dbReference type="InterPro" id="IPR011992">
    <property type="entry name" value="EF-hand-dom_pair"/>
</dbReference>
<dbReference type="GO" id="GO:0005509">
    <property type="term" value="F:calcium ion binding"/>
    <property type="evidence" value="ECO:0007669"/>
    <property type="project" value="InterPro"/>
</dbReference>
<dbReference type="InterPro" id="IPR002048">
    <property type="entry name" value="EF_hand_dom"/>
</dbReference>
<feature type="domain" description="PH" evidence="16">
    <location>
        <begin position="247"/>
        <end position="344"/>
    </location>
</feature>
<dbReference type="SUPFAM" id="SSF50729">
    <property type="entry name" value="PH domain-like"/>
    <property type="match status" value="1"/>
</dbReference>
<dbReference type="SUPFAM" id="SSF56112">
    <property type="entry name" value="Protein kinase-like (PK-like)"/>
    <property type="match status" value="1"/>
</dbReference>
<dbReference type="AlphaFoldDB" id="A0A1R2AXN8"/>
<evidence type="ECO:0000256" key="14">
    <source>
        <dbReference type="ARBA" id="ARBA00048679"/>
    </source>
</evidence>
<evidence type="ECO:0000256" key="10">
    <source>
        <dbReference type="ARBA" id="ARBA00022837"/>
    </source>
</evidence>
<dbReference type="Pfam" id="PF00069">
    <property type="entry name" value="Pkinase"/>
    <property type="match status" value="1"/>
</dbReference>
<dbReference type="Proteomes" id="UP000187209">
    <property type="component" value="Unassembled WGS sequence"/>
</dbReference>
<keyword evidence="20" id="KW-1185">Reference proteome</keyword>
<dbReference type="InterPro" id="IPR011993">
    <property type="entry name" value="PH-like_dom_sf"/>
</dbReference>
<dbReference type="FunFam" id="1.10.510.10:FF:000571">
    <property type="entry name" value="Maternal embryonic leucine zipper kinase"/>
    <property type="match status" value="1"/>
</dbReference>
<evidence type="ECO:0000256" key="11">
    <source>
        <dbReference type="ARBA" id="ARBA00022840"/>
    </source>
</evidence>
<evidence type="ECO:0000313" key="20">
    <source>
        <dbReference type="Proteomes" id="UP000187209"/>
    </source>
</evidence>
<protein>
    <recommendedName>
        <fullName evidence="3">non-specific serine/threonine protein kinase</fullName>
        <ecNumber evidence="3">2.7.11.1</ecNumber>
    </recommendedName>
</protein>
<dbReference type="PROSITE" id="PS00108">
    <property type="entry name" value="PROTEIN_KINASE_ST"/>
    <property type="match status" value="1"/>
</dbReference>
<dbReference type="PROSITE" id="PS50222">
    <property type="entry name" value="EF_HAND_2"/>
    <property type="match status" value="1"/>
</dbReference>
<dbReference type="EC" id="2.7.11.1" evidence="3"/>
<evidence type="ECO:0000256" key="3">
    <source>
        <dbReference type="ARBA" id="ARBA00012513"/>
    </source>
</evidence>
<dbReference type="PANTHER" id="PTHR24347">
    <property type="entry name" value="SERINE/THREONINE-PROTEIN KINASE"/>
    <property type="match status" value="1"/>
</dbReference>
<keyword evidence="9" id="KW-0418">Kinase</keyword>
<dbReference type="PROSITE" id="PS50003">
    <property type="entry name" value="PH_DOMAIN"/>
    <property type="match status" value="1"/>
</dbReference>
<comment type="caution">
    <text evidence="19">The sequence shown here is derived from an EMBL/GenBank/DDBJ whole genome shotgun (WGS) entry which is preliminary data.</text>
</comment>
<evidence type="ECO:0000256" key="1">
    <source>
        <dbReference type="ARBA" id="ARBA00001946"/>
    </source>
</evidence>
<gene>
    <name evidence="19" type="ORF">SteCoe_33035</name>
</gene>
<comment type="catalytic activity">
    <reaction evidence="13">
        <text>L-threonyl-[protein] + ATP = O-phospho-L-threonyl-[protein] + ADP + H(+)</text>
        <dbReference type="Rhea" id="RHEA:46608"/>
        <dbReference type="Rhea" id="RHEA-COMP:11060"/>
        <dbReference type="Rhea" id="RHEA-COMP:11605"/>
        <dbReference type="ChEBI" id="CHEBI:15378"/>
        <dbReference type="ChEBI" id="CHEBI:30013"/>
        <dbReference type="ChEBI" id="CHEBI:30616"/>
        <dbReference type="ChEBI" id="CHEBI:61977"/>
        <dbReference type="ChEBI" id="CHEBI:456216"/>
        <dbReference type="EC" id="2.7.11.1"/>
    </reaction>
</comment>
<feature type="domain" description="EF-hand" evidence="18">
    <location>
        <begin position="110"/>
        <end position="145"/>
    </location>
</feature>
<dbReference type="InterPro" id="IPR008271">
    <property type="entry name" value="Ser/Thr_kinase_AS"/>
</dbReference>
<evidence type="ECO:0000256" key="8">
    <source>
        <dbReference type="ARBA" id="ARBA00022741"/>
    </source>
</evidence>
<dbReference type="PROSITE" id="PS00107">
    <property type="entry name" value="PROTEIN_KINASE_ATP"/>
    <property type="match status" value="1"/>
</dbReference>
<dbReference type="Gene3D" id="3.30.200.20">
    <property type="entry name" value="Phosphorylase Kinase, domain 1"/>
    <property type="match status" value="1"/>
</dbReference>
<evidence type="ECO:0000256" key="13">
    <source>
        <dbReference type="ARBA" id="ARBA00047899"/>
    </source>
</evidence>
<comment type="cofactor">
    <cofactor evidence="1">
        <name>Mg(2+)</name>
        <dbReference type="ChEBI" id="CHEBI:18420"/>
    </cofactor>
</comment>
<comment type="similarity">
    <text evidence="12">Belongs to the protein kinase superfamily. Ser/Thr protein kinase family. CDPK subfamily.</text>
</comment>
<comment type="catalytic activity">
    <reaction evidence="14">
        <text>L-seryl-[protein] + ATP = O-phospho-L-seryl-[protein] + ADP + H(+)</text>
        <dbReference type="Rhea" id="RHEA:17989"/>
        <dbReference type="Rhea" id="RHEA-COMP:9863"/>
        <dbReference type="Rhea" id="RHEA-COMP:11604"/>
        <dbReference type="ChEBI" id="CHEBI:15378"/>
        <dbReference type="ChEBI" id="CHEBI:29999"/>
        <dbReference type="ChEBI" id="CHEBI:30616"/>
        <dbReference type="ChEBI" id="CHEBI:83421"/>
        <dbReference type="ChEBI" id="CHEBI:456216"/>
        <dbReference type="EC" id="2.7.11.1"/>
    </reaction>
</comment>
<keyword evidence="8 15" id="KW-0547">Nucleotide-binding</keyword>
<keyword evidence="4" id="KW-0723">Serine/threonine-protein kinase</keyword>
<proteinExistence type="inferred from homology"/>
<feature type="binding site" evidence="15">
    <location>
        <position position="381"/>
    </location>
    <ligand>
        <name>ATP</name>
        <dbReference type="ChEBI" id="CHEBI:30616"/>
    </ligand>
</feature>
<keyword evidence="5" id="KW-0808">Transferase</keyword>
<dbReference type="GO" id="GO:0004674">
    <property type="term" value="F:protein serine/threonine kinase activity"/>
    <property type="evidence" value="ECO:0007669"/>
    <property type="project" value="UniProtKB-KW"/>
</dbReference>
<keyword evidence="6" id="KW-0479">Metal-binding</keyword>
<evidence type="ECO:0000313" key="19">
    <source>
        <dbReference type="EMBL" id="OMJ69279.1"/>
    </source>
</evidence>
<evidence type="ECO:0000256" key="7">
    <source>
        <dbReference type="ARBA" id="ARBA00022737"/>
    </source>
</evidence>
<accession>A0A1R2AXN8</accession>
<dbReference type="Gene3D" id="1.10.510.10">
    <property type="entry name" value="Transferase(Phosphotransferase) domain 1"/>
    <property type="match status" value="1"/>
</dbReference>
<dbReference type="SUPFAM" id="SSF47473">
    <property type="entry name" value="EF-hand"/>
    <property type="match status" value="1"/>
</dbReference>
<dbReference type="InterPro" id="IPR017441">
    <property type="entry name" value="Protein_kinase_ATP_BS"/>
</dbReference>
<dbReference type="CDD" id="cd05117">
    <property type="entry name" value="STKc_CAMK"/>
    <property type="match status" value="1"/>
</dbReference>
<evidence type="ECO:0000259" key="18">
    <source>
        <dbReference type="PROSITE" id="PS50222"/>
    </source>
</evidence>
<dbReference type="OrthoDB" id="40902at2759"/>
<dbReference type="FunFam" id="3.30.200.20:FF:000315">
    <property type="entry name" value="Calcium-dependent protein kinase 3"/>
    <property type="match status" value="1"/>
</dbReference>
<dbReference type="GO" id="GO:0005524">
    <property type="term" value="F:ATP binding"/>
    <property type="evidence" value="ECO:0007669"/>
    <property type="project" value="UniProtKB-UniRule"/>
</dbReference>
<dbReference type="EMBL" id="MPUH01001217">
    <property type="protein sequence ID" value="OMJ69279.1"/>
    <property type="molecule type" value="Genomic_DNA"/>
</dbReference>
<sequence>MGTCITKHKKVLPISKLNLQTKSSCLLKEVLPKFTKQEITMLQLLFTDLAKKSNKETINKDTFIKIFYLPVRNNKGILGERLFNYFDIKKTQLLDIESFILGIANYCKATTEDKYKVIFEICDSKDDLALDSKELQIVISLLGPNTLQKTNTVSENTLKRIRSRKRSSTVIGVSNDENVEITDFKQIKGLLDSFGNGECLKFKEFKEFLKTRQNFVRAFDSCFNEQLWNNGVIGEIFVNLPEKTLAEILVSGVLYVKVGEKLCVKFGVLRDKMLILYESAKSKLPSEIVYMEGCYAEIIGDYYLSNKFGISITHQNPSFGELHLWADSRKERDSWLRFLLNASNQKRFKEFYTLGVKIGRGKFSEVYQCTENSTYKKWAVKVITKSKLTLLEKELIQSEINILKIVNHPGVIKIKEIFDSKKRILIVMELIEGGELFDKVVSKKVFSEYSASKIIKQMLEAIDYLHDLGIVHRDLKPENILLNDSSDIPCVKVADFGLSKLTGPNDIQNLACGTLGYVAPEVLSQTGYNHKADIWSIGIIAYLLLRGRLPFDHKEKQILIDLTLKAYVNYEEPYWKSFTPFALDFLKKTIMKNPDERLSSKNALNHQWIKNADVLIPRAIDKKKMEEMNIERGVSSTNFGKVQYREIAVDVGSETGISYEVRSMPELFGNEIVNGSQIR</sequence>
<dbReference type="SMART" id="SM00220">
    <property type="entry name" value="S_TKc"/>
    <property type="match status" value="1"/>
</dbReference>
<evidence type="ECO:0000256" key="4">
    <source>
        <dbReference type="ARBA" id="ARBA00022527"/>
    </source>
</evidence>
<dbReference type="PROSITE" id="PS50011">
    <property type="entry name" value="PROTEIN_KINASE_DOM"/>
    <property type="match status" value="1"/>
</dbReference>
<evidence type="ECO:0000256" key="5">
    <source>
        <dbReference type="ARBA" id="ARBA00022679"/>
    </source>
</evidence>
<dbReference type="InterPro" id="IPR011009">
    <property type="entry name" value="Kinase-like_dom_sf"/>
</dbReference>
<feature type="domain" description="Protein kinase" evidence="17">
    <location>
        <begin position="352"/>
        <end position="609"/>
    </location>
</feature>
<name>A0A1R2AXN8_9CILI</name>
<keyword evidence="7" id="KW-0677">Repeat</keyword>
<evidence type="ECO:0000259" key="17">
    <source>
        <dbReference type="PROSITE" id="PS50011"/>
    </source>
</evidence>
<evidence type="ECO:0000256" key="9">
    <source>
        <dbReference type="ARBA" id="ARBA00022777"/>
    </source>
</evidence>
<evidence type="ECO:0000259" key="16">
    <source>
        <dbReference type="PROSITE" id="PS50003"/>
    </source>
</evidence>
<dbReference type="Gene3D" id="1.10.238.10">
    <property type="entry name" value="EF-hand"/>
    <property type="match status" value="1"/>
</dbReference>
<dbReference type="SMART" id="SM00233">
    <property type="entry name" value="PH"/>
    <property type="match status" value="1"/>
</dbReference>
<comment type="subunit">
    <text evidence="2">Monomer.</text>
</comment>
<evidence type="ECO:0000256" key="12">
    <source>
        <dbReference type="ARBA" id="ARBA00024334"/>
    </source>
</evidence>
<evidence type="ECO:0000256" key="6">
    <source>
        <dbReference type="ARBA" id="ARBA00022723"/>
    </source>
</evidence>
<dbReference type="InterPro" id="IPR001849">
    <property type="entry name" value="PH_domain"/>
</dbReference>
<evidence type="ECO:0000256" key="15">
    <source>
        <dbReference type="PROSITE-ProRule" id="PRU10141"/>
    </source>
</evidence>
<keyword evidence="11 15" id="KW-0067">ATP-binding</keyword>
<evidence type="ECO:0000256" key="2">
    <source>
        <dbReference type="ARBA" id="ARBA00011245"/>
    </source>
</evidence>
<dbReference type="InterPro" id="IPR000719">
    <property type="entry name" value="Prot_kinase_dom"/>
</dbReference>
<dbReference type="Gene3D" id="2.30.29.30">
    <property type="entry name" value="Pleckstrin-homology domain (PH domain)/Phosphotyrosine-binding domain (PTB)"/>
    <property type="match status" value="1"/>
</dbReference>
<keyword evidence="10" id="KW-0106">Calcium</keyword>
<organism evidence="19 20">
    <name type="scientific">Stentor coeruleus</name>
    <dbReference type="NCBI Taxonomy" id="5963"/>
    <lineage>
        <taxon>Eukaryota</taxon>
        <taxon>Sar</taxon>
        <taxon>Alveolata</taxon>
        <taxon>Ciliophora</taxon>
        <taxon>Postciliodesmatophora</taxon>
        <taxon>Heterotrichea</taxon>
        <taxon>Heterotrichida</taxon>
        <taxon>Stentoridae</taxon>
        <taxon>Stentor</taxon>
    </lineage>
</organism>